<dbReference type="SUPFAM" id="SSF46565">
    <property type="entry name" value="Chaperone J-domain"/>
    <property type="match status" value="1"/>
</dbReference>
<dbReference type="NCBIfam" id="TIGR00714">
    <property type="entry name" value="hscB"/>
    <property type="match status" value="1"/>
</dbReference>
<dbReference type="Gene3D" id="1.10.287.110">
    <property type="entry name" value="DnaJ domain"/>
    <property type="match status" value="1"/>
</dbReference>
<evidence type="ECO:0000256" key="3">
    <source>
        <dbReference type="ARBA" id="ARBA00025596"/>
    </source>
</evidence>
<dbReference type="InterPro" id="IPR009073">
    <property type="entry name" value="HscB_oligo_C"/>
</dbReference>
<dbReference type="CDD" id="cd06257">
    <property type="entry name" value="DnaJ"/>
    <property type="match status" value="1"/>
</dbReference>
<comment type="function">
    <text evidence="3 4">Co-chaperone involved in the maturation of iron-sulfur cluster-containing proteins. Seems to help targeting proteins to be folded toward HscA.</text>
</comment>
<accession>A0ABX3L0B5</accession>
<dbReference type="HAMAP" id="MF_00682">
    <property type="entry name" value="HscB"/>
    <property type="match status" value="1"/>
</dbReference>
<dbReference type="SMART" id="SM00271">
    <property type="entry name" value="DnaJ"/>
    <property type="match status" value="1"/>
</dbReference>
<evidence type="ECO:0000313" key="6">
    <source>
        <dbReference type="EMBL" id="OOF69463.1"/>
    </source>
</evidence>
<evidence type="ECO:0000313" key="7">
    <source>
        <dbReference type="Proteomes" id="UP000188820"/>
    </source>
</evidence>
<organism evidence="6 7">
    <name type="scientific">Rodentibacter caecimuris</name>
    <dbReference type="NCBI Taxonomy" id="1796644"/>
    <lineage>
        <taxon>Bacteria</taxon>
        <taxon>Pseudomonadati</taxon>
        <taxon>Pseudomonadota</taxon>
        <taxon>Gammaproteobacteria</taxon>
        <taxon>Pasteurellales</taxon>
        <taxon>Pasteurellaceae</taxon>
        <taxon>Rodentibacter</taxon>
    </lineage>
</organism>
<comment type="subunit">
    <text evidence="4">Interacts with HscA and stimulates its ATPase activity.</text>
</comment>
<dbReference type="InterPro" id="IPR004640">
    <property type="entry name" value="HscB"/>
</dbReference>
<proteinExistence type="inferred from homology"/>
<feature type="domain" description="J" evidence="5">
    <location>
        <begin position="2"/>
        <end position="67"/>
    </location>
</feature>
<dbReference type="SUPFAM" id="SSF47144">
    <property type="entry name" value="HSC20 (HSCB), C-terminal oligomerisation domain"/>
    <property type="match status" value="1"/>
</dbReference>
<comment type="similarity">
    <text evidence="1 4">Belongs to the HscB family.</text>
</comment>
<protein>
    <recommendedName>
        <fullName evidence="4">Co-chaperone protein HscB homolog</fullName>
    </recommendedName>
</protein>
<comment type="caution">
    <text evidence="6">The sequence shown here is derived from an EMBL/GenBank/DDBJ whole genome shotgun (WGS) entry which is preliminary data.</text>
</comment>
<evidence type="ECO:0000256" key="2">
    <source>
        <dbReference type="ARBA" id="ARBA00023186"/>
    </source>
</evidence>
<dbReference type="Gene3D" id="1.20.1280.20">
    <property type="entry name" value="HscB, C-terminal domain"/>
    <property type="match status" value="1"/>
</dbReference>
<dbReference type="Pfam" id="PF07743">
    <property type="entry name" value="HSCB_C"/>
    <property type="match status" value="1"/>
</dbReference>
<evidence type="ECO:0000259" key="5">
    <source>
        <dbReference type="SMART" id="SM00271"/>
    </source>
</evidence>
<keyword evidence="2 4" id="KW-0143">Chaperone</keyword>
<dbReference type="PANTHER" id="PTHR14021:SF15">
    <property type="entry name" value="IRON-SULFUR CLUSTER CO-CHAPERONE PROTEIN HSCB"/>
    <property type="match status" value="1"/>
</dbReference>
<dbReference type="Proteomes" id="UP000188820">
    <property type="component" value="Unassembled WGS sequence"/>
</dbReference>
<reference evidence="6 7" key="1">
    <citation type="submission" date="2016-10" db="EMBL/GenBank/DDBJ databases">
        <title>Rodentibacter gen. nov. and new species.</title>
        <authorList>
            <person name="Christensen H."/>
        </authorList>
    </citation>
    <scope>NUCLEOTIDE SEQUENCE [LARGE SCALE GENOMIC DNA]</scope>
    <source>
        <strain evidence="6 7">1998236014</strain>
    </source>
</reference>
<sequence>MQNPFEIFSLPISFNLDQDLLNERYLEQQKVLHPDNFVNADPIAQCLAMQRSADINDALQQLKDPILRAEAIIALHLGEQNLEQKSTQDVSFLIQQLQWRETLEDIEQKRDEVALEEFSEQVKCETSRFLTALSASLESEKWKEAEQLCDKLRFIRKLTEQIGQVEEHLFSF</sequence>
<dbReference type="InterPro" id="IPR036869">
    <property type="entry name" value="J_dom_sf"/>
</dbReference>
<dbReference type="PANTHER" id="PTHR14021">
    <property type="entry name" value="IRON-SULFUR CLUSTER CO-CHAPERONE PROTEIN HSCB"/>
    <property type="match status" value="1"/>
</dbReference>
<gene>
    <name evidence="4" type="primary">hscB</name>
    <name evidence="6" type="ORF">BKG89_06860</name>
</gene>
<dbReference type="InterPro" id="IPR001623">
    <property type="entry name" value="DnaJ_domain"/>
</dbReference>
<name>A0ABX3L0B5_9PAST</name>
<dbReference type="EMBL" id="MLAA01000027">
    <property type="protein sequence ID" value="OOF69463.1"/>
    <property type="molecule type" value="Genomic_DNA"/>
</dbReference>
<dbReference type="InterPro" id="IPR036386">
    <property type="entry name" value="HscB_C_sf"/>
</dbReference>
<evidence type="ECO:0000256" key="4">
    <source>
        <dbReference type="HAMAP-Rule" id="MF_00682"/>
    </source>
</evidence>
<dbReference type="RefSeq" id="WP_077463441.1">
    <property type="nucleotide sequence ID" value="NZ_MLAA01000027.1"/>
</dbReference>
<evidence type="ECO:0000256" key="1">
    <source>
        <dbReference type="ARBA" id="ARBA00010476"/>
    </source>
</evidence>
<keyword evidence="7" id="KW-1185">Reference proteome</keyword>